<dbReference type="EMBL" id="RYZW01000133">
    <property type="protein sequence ID" value="TDZ41548.1"/>
    <property type="molecule type" value="Genomic_DNA"/>
</dbReference>
<accession>A0A4R8QQH4</accession>
<reference evidence="2 3" key="1">
    <citation type="submission" date="2018-12" db="EMBL/GenBank/DDBJ databases">
        <title>Genome sequence and assembly of Colletotrichum trifolii.</title>
        <authorList>
            <person name="Gan P."/>
            <person name="Shirasu K."/>
        </authorList>
    </citation>
    <scope>NUCLEOTIDE SEQUENCE [LARGE SCALE GENOMIC DNA]</scope>
    <source>
        <strain evidence="2 3">543-2</strain>
    </source>
</reference>
<feature type="region of interest" description="Disordered" evidence="1">
    <location>
        <begin position="40"/>
        <end position="165"/>
    </location>
</feature>
<feature type="compositionally biased region" description="Basic and acidic residues" evidence="1">
    <location>
        <begin position="81"/>
        <end position="95"/>
    </location>
</feature>
<protein>
    <submittedName>
        <fullName evidence="2">Uncharacterized protein</fullName>
    </submittedName>
</protein>
<feature type="region of interest" description="Disordered" evidence="1">
    <location>
        <begin position="203"/>
        <end position="267"/>
    </location>
</feature>
<gene>
    <name evidence="2" type="ORF">CTRI78_v009518</name>
</gene>
<evidence type="ECO:0000256" key="1">
    <source>
        <dbReference type="SAM" id="MobiDB-lite"/>
    </source>
</evidence>
<organism evidence="2 3">
    <name type="scientific">Colletotrichum trifolii</name>
    <dbReference type="NCBI Taxonomy" id="5466"/>
    <lineage>
        <taxon>Eukaryota</taxon>
        <taxon>Fungi</taxon>
        <taxon>Dikarya</taxon>
        <taxon>Ascomycota</taxon>
        <taxon>Pezizomycotina</taxon>
        <taxon>Sordariomycetes</taxon>
        <taxon>Hypocreomycetidae</taxon>
        <taxon>Glomerellales</taxon>
        <taxon>Glomerellaceae</taxon>
        <taxon>Colletotrichum</taxon>
        <taxon>Colletotrichum orbiculare species complex</taxon>
    </lineage>
</organism>
<proteinExistence type="predicted"/>
<feature type="compositionally biased region" description="Low complexity" evidence="1">
    <location>
        <begin position="61"/>
        <end position="76"/>
    </location>
</feature>
<feature type="compositionally biased region" description="Pro residues" evidence="1">
    <location>
        <begin position="45"/>
        <end position="58"/>
    </location>
</feature>
<feature type="compositionally biased region" description="Low complexity" evidence="1">
    <location>
        <begin position="99"/>
        <end position="138"/>
    </location>
</feature>
<feature type="region of interest" description="Disordered" evidence="1">
    <location>
        <begin position="1"/>
        <end position="24"/>
    </location>
</feature>
<feature type="compositionally biased region" description="Basic residues" evidence="1">
    <location>
        <begin position="139"/>
        <end position="151"/>
    </location>
</feature>
<keyword evidence="3" id="KW-1185">Reference proteome</keyword>
<dbReference type="Proteomes" id="UP000295703">
    <property type="component" value="Unassembled WGS sequence"/>
</dbReference>
<feature type="compositionally biased region" description="Polar residues" evidence="1">
    <location>
        <begin position="241"/>
        <end position="250"/>
    </location>
</feature>
<dbReference type="AlphaFoldDB" id="A0A4R8QQH4"/>
<sequence length="352" mass="39415">MSRLSPFPSNMTFRTESRASVAASDTTYHTCAYQSFNDVELFAPGSPPTTKPTAPVPGPFRSSPAATSAQQQQQQRSKSRKEREPEPAEMRRQDSGYESLPRSSSSSSSSQQRRTSTASSSQSSSSSSSSSQHQQRTPSRPRGRPTIRRAPKTSPYPRSGNININNNNTAAAAAALHHHQHHPSSRHAQQQAATFFHFPAHPTDLELSSRHPRPPPPPPLPQQQQQQQQVELELDQRGLLSPSSRRSQAQADERTEVAAPLPPQATHYWTSDRTRRLEYAAIDAASRGVKGWCRRNLVPDCFVPKEKHVAFDDDTGSVRRYRLELDEETVEKCEFGAAARRRWFGWRWSKTA</sequence>
<evidence type="ECO:0000313" key="3">
    <source>
        <dbReference type="Proteomes" id="UP000295703"/>
    </source>
</evidence>
<name>A0A4R8QQH4_COLTR</name>
<evidence type="ECO:0000313" key="2">
    <source>
        <dbReference type="EMBL" id="TDZ41548.1"/>
    </source>
</evidence>
<comment type="caution">
    <text evidence="2">The sequence shown here is derived from an EMBL/GenBank/DDBJ whole genome shotgun (WGS) entry which is preliminary data.</text>
</comment>